<accession>A0A5M3MYF7</accession>
<feature type="region of interest" description="Disordered" evidence="5">
    <location>
        <begin position="1"/>
        <end position="20"/>
    </location>
</feature>
<dbReference type="OMA" id="YQRQSMQ"/>
<proteinExistence type="inferred from homology"/>
<dbReference type="SUPFAM" id="SSF50978">
    <property type="entry name" value="WD40 repeat-like"/>
    <property type="match status" value="1"/>
</dbReference>
<evidence type="ECO:0000313" key="6">
    <source>
        <dbReference type="EMBL" id="EIW84057.1"/>
    </source>
</evidence>
<keyword evidence="2" id="KW-0677">Repeat</keyword>
<protein>
    <recommendedName>
        <fullName evidence="4">ASTRA-associated protein 1</fullName>
    </recommendedName>
</protein>
<dbReference type="InterPro" id="IPR015943">
    <property type="entry name" value="WD40/YVTN_repeat-like_dom_sf"/>
</dbReference>
<dbReference type="Pfam" id="PF00400">
    <property type="entry name" value="WD40"/>
    <property type="match status" value="1"/>
</dbReference>
<dbReference type="InterPro" id="IPR001680">
    <property type="entry name" value="WD40_rpt"/>
</dbReference>
<evidence type="ECO:0000256" key="3">
    <source>
        <dbReference type="ARBA" id="ARBA00037931"/>
    </source>
</evidence>
<gene>
    <name evidence="6" type="ORF">CONPUDRAFT_119622</name>
</gene>
<dbReference type="OrthoDB" id="7668193at2759"/>
<dbReference type="Gene3D" id="2.130.10.10">
    <property type="entry name" value="YVTN repeat-like/Quinoprotein amine dehydrogenase"/>
    <property type="match status" value="2"/>
</dbReference>
<keyword evidence="1" id="KW-0853">WD repeat</keyword>
<name>A0A5M3MYF7_CONPW</name>
<dbReference type="Proteomes" id="UP000053558">
    <property type="component" value="Unassembled WGS sequence"/>
</dbReference>
<comment type="similarity">
    <text evidence="3">Belongs to the WD repeat ASA1 family.</text>
</comment>
<evidence type="ECO:0000256" key="1">
    <source>
        <dbReference type="ARBA" id="ARBA00022574"/>
    </source>
</evidence>
<evidence type="ECO:0000313" key="7">
    <source>
        <dbReference type="Proteomes" id="UP000053558"/>
    </source>
</evidence>
<reference evidence="7" key="1">
    <citation type="journal article" date="2012" name="Science">
        <title>The Paleozoic origin of enzymatic lignin decomposition reconstructed from 31 fungal genomes.</title>
        <authorList>
            <person name="Floudas D."/>
            <person name="Binder M."/>
            <person name="Riley R."/>
            <person name="Barry K."/>
            <person name="Blanchette R.A."/>
            <person name="Henrissat B."/>
            <person name="Martinez A.T."/>
            <person name="Otillar R."/>
            <person name="Spatafora J.W."/>
            <person name="Yadav J.S."/>
            <person name="Aerts A."/>
            <person name="Benoit I."/>
            <person name="Boyd A."/>
            <person name="Carlson A."/>
            <person name="Copeland A."/>
            <person name="Coutinho P.M."/>
            <person name="de Vries R.P."/>
            <person name="Ferreira P."/>
            <person name="Findley K."/>
            <person name="Foster B."/>
            <person name="Gaskell J."/>
            <person name="Glotzer D."/>
            <person name="Gorecki P."/>
            <person name="Heitman J."/>
            <person name="Hesse C."/>
            <person name="Hori C."/>
            <person name="Igarashi K."/>
            <person name="Jurgens J.A."/>
            <person name="Kallen N."/>
            <person name="Kersten P."/>
            <person name="Kohler A."/>
            <person name="Kuees U."/>
            <person name="Kumar T.K.A."/>
            <person name="Kuo A."/>
            <person name="LaButti K."/>
            <person name="Larrondo L.F."/>
            <person name="Lindquist E."/>
            <person name="Ling A."/>
            <person name="Lombard V."/>
            <person name="Lucas S."/>
            <person name="Lundell T."/>
            <person name="Martin R."/>
            <person name="McLaughlin D.J."/>
            <person name="Morgenstern I."/>
            <person name="Morin E."/>
            <person name="Murat C."/>
            <person name="Nagy L.G."/>
            <person name="Nolan M."/>
            <person name="Ohm R.A."/>
            <person name="Patyshakuliyeva A."/>
            <person name="Rokas A."/>
            <person name="Ruiz-Duenas F.J."/>
            <person name="Sabat G."/>
            <person name="Salamov A."/>
            <person name="Samejima M."/>
            <person name="Schmutz J."/>
            <person name="Slot J.C."/>
            <person name="St John F."/>
            <person name="Stenlid J."/>
            <person name="Sun H."/>
            <person name="Sun S."/>
            <person name="Syed K."/>
            <person name="Tsang A."/>
            <person name="Wiebenga A."/>
            <person name="Young D."/>
            <person name="Pisabarro A."/>
            <person name="Eastwood D.C."/>
            <person name="Martin F."/>
            <person name="Cullen D."/>
            <person name="Grigoriev I.V."/>
            <person name="Hibbett D.S."/>
        </authorList>
    </citation>
    <scope>NUCLEOTIDE SEQUENCE [LARGE SCALE GENOMIC DNA]</scope>
    <source>
        <strain evidence="7">RWD-64-598 SS2</strain>
    </source>
</reference>
<dbReference type="PANTHER" id="PTHR19854:SF1">
    <property type="entry name" value="GUANINE NUCLEOTIDE-BINDING PROTEIN SUBUNIT BETA-LIKE PROTEIN 1"/>
    <property type="match status" value="1"/>
</dbReference>
<evidence type="ECO:0000256" key="5">
    <source>
        <dbReference type="SAM" id="MobiDB-lite"/>
    </source>
</evidence>
<organism evidence="6 7">
    <name type="scientific">Coniophora puteana (strain RWD-64-598)</name>
    <name type="common">Brown rot fungus</name>
    <dbReference type="NCBI Taxonomy" id="741705"/>
    <lineage>
        <taxon>Eukaryota</taxon>
        <taxon>Fungi</taxon>
        <taxon>Dikarya</taxon>
        <taxon>Basidiomycota</taxon>
        <taxon>Agaricomycotina</taxon>
        <taxon>Agaricomycetes</taxon>
        <taxon>Agaricomycetidae</taxon>
        <taxon>Boletales</taxon>
        <taxon>Coniophorineae</taxon>
        <taxon>Coniophoraceae</taxon>
        <taxon>Coniophora</taxon>
    </lineage>
</organism>
<dbReference type="GeneID" id="19199483"/>
<evidence type="ECO:0000256" key="4">
    <source>
        <dbReference type="ARBA" id="ARBA00040563"/>
    </source>
</evidence>
<dbReference type="InterPro" id="IPR036322">
    <property type="entry name" value="WD40_repeat_dom_sf"/>
</dbReference>
<sequence length="455" mass="49035">MSPTTDRGNPSKPPSPSPAHILRTHRHALTALDVSHDNARIISADASGRVVVTSTRSLRVIAAWQAHTDGVLGVQEVGGGLITHGRDNKLYVWQRVEESEAVRVGGAAVTTYDEREGAPPPPRILELDVNALNYCRFSVLPFSRTDEQAAAGPNGDTQKADPCLLAVPNLVDSSLADIWTLPSCVRLHAAIGAPDDDVAEISTDGRSADKTGIIMSMHLFRPRSQAPPEEAEISTSSAPLHLLCGYEDGGLVLRRRTAQAEAEAEEDGRQTVQGRGWEVVWRNKVHVESVMSMAVSRDGTFALSVSADHLIGRYTIVAPDSKGQKGKEKEKDAETATVHRTKHPGNASIAIRDDGRVCAVGGWDGKIRLYSTKSLKPLGSLGYHKQSAQALAFFATGSDRRGRGLGLGLGPALDDDIDSEDEGMTRAEHEERTRWVVAGGRDGRISVWALMSFDK</sequence>
<dbReference type="EMBL" id="JH711575">
    <property type="protein sequence ID" value="EIW84057.1"/>
    <property type="molecule type" value="Genomic_DNA"/>
</dbReference>
<dbReference type="AlphaFoldDB" id="A0A5M3MYF7"/>
<dbReference type="PANTHER" id="PTHR19854">
    <property type="entry name" value="TRANSDUCIN BETA-LIKE 3"/>
    <property type="match status" value="1"/>
</dbReference>
<dbReference type="KEGG" id="cput:CONPUDRAFT_119622"/>
<dbReference type="RefSeq" id="XP_007765870.1">
    <property type="nucleotide sequence ID" value="XM_007767680.1"/>
</dbReference>
<dbReference type="SMART" id="SM00320">
    <property type="entry name" value="WD40"/>
    <property type="match status" value="5"/>
</dbReference>
<comment type="caution">
    <text evidence="6">The sequence shown here is derived from an EMBL/GenBank/DDBJ whole genome shotgun (WGS) entry which is preliminary data.</text>
</comment>
<keyword evidence="7" id="KW-1185">Reference proteome</keyword>
<evidence type="ECO:0000256" key="2">
    <source>
        <dbReference type="ARBA" id="ARBA00022737"/>
    </source>
</evidence>